<evidence type="ECO:0000313" key="2">
    <source>
        <dbReference type="Proteomes" id="UP000242146"/>
    </source>
</evidence>
<dbReference type="Proteomes" id="UP000242146">
    <property type="component" value="Unassembled WGS sequence"/>
</dbReference>
<dbReference type="AlphaFoldDB" id="A0A1X2GSN0"/>
<reference evidence="1 2" key="1">
    <citation type="submission" date="2016-07" db="EMBL/GenBank/DDBJ databases">
        <title>Pervasive Adenine N6-methylation of Active Genes in Fungi.</title>
        <authorList>
            <consortium name="DOE Joint Genome Institute"/>
            <person name="Mondo S.J."/>
            <person name="Dannebaum R.O."/>
            <person name="Kuo R.C."/>
            <person name="Labutti K."/>
            <person name="Haridas S."/>
            <person name="Kuo A."/>
            <person name="Salamov A."/>
            <person name="Ahrendt S.R."/>
            <person name="Lipzen A."/>
            <person name="Sullivan W."/>
            <person name="Andreopoulos W.B."/>
            <person name="Clum A."/>
            <person name="Lindquist E."/>
            <person name="Daum C."/>
            <person name="Ramamoorthy G.K."/>
            <person name="Gryganskyi A."/>
            <person name="Culley D."/>
            <person name="Magnuson J.K."/>
            <person name="James T.Y."/>
            <person name="O'Malley M.A."/>
            <person name="Stajich J.E."/>
            <person name="Spatafora J.W."/>
            <person name="Visel A."/>
            <person name="Grigoriev I.V."/>
        </authorList>
    </citation>
    <scope>NUCLEOTIDE SEQUENCE [LARGE SCALE GENOMIC DNA]</scope>
    <source>
        <strain evidence="1 2">NRRL 3301</strain>
    </source>
</reference>
<dbReference type="EMBL" id="MCGT01000004">
    <property type="protein sequence ID" value="ORX60526.1"/>
    <property type="molecule type" value="Genomic_DNA"/>
</dbReference>
<evidence type="ECO:0000313" key="1">
    <source>
        <dbReference type="EMBL" id="ORX60526.1"/>
    </source>
</evidence>
<proteinExistence type="predicted"/>
<dbReference type="OrthoDB" id="21270at2759"/>
<keyword evidence="2" id="KW-1185">Reference proteome</keyword>
<organism evidence="1 2">
    <name type="scientific">Hesseltinella vesiculosa</name>
    <dbReference type="NCBI Taxonomy" id="101127"/>
    <lineage>
        <taxon>Eukaryota</taxon>
        <taxon>Fungi</taxon>
        <taxon>Fungi incertae sedis</taxon>
        <taxon>Mucoromycota</taxon>
        <taxon>Mucoromycotina</taxon>
        <taxon>Mucoromycetes</taxon>
        <taxon>Mucorales</taxon>
        <taxon>Cunninghamellaceae</taxon>
        <taxon>Hesseltinella</taxon>
    </lineage>
</organism>
<name>A0A1X2GSN0_9FUNG</name>
<dbReference type="STRING" id="101127.A0A1X2GSN0"/>
<sequence>MESDNPATPSSARPIDLAVSSSIPLNMEEYQSIEGRAQELLDGWQLAVSTLGGRMEQLLGTIQQGQSIYSDTVDELTQSMSQCLQDTTFMIACCDELDKDFAQQMKNSRQQDLTPSPF</sequence>
<protein>
    <submittedName>
        <fullName evidence="1">Uncharacterized protein</fullName>
    </submittedName>
</protein>
<accession>A0A1X2GSN0</accession>
<comment type="caution">
    <text evidence="1">The sequence shown here is derived from an EMBL/GenBank/DDBJ whole genome shotgun (WGS) entry which is preliminary data.</text>
</comment>
<gene>
    <name evidence="1" type="ORF">DM01DRAFT_1371089</name>
</gene>